<dbReference type="Gene3D" id="3.20.20.80">
    <property type="entry name" value="Glycosidases"/>
    <property type="match status" value="2"/>
</dbReference>
<evidence type="ECO:0000313" key="18">
    <source>
        <dbReference type="Proteomes" id="UP000325780"/>
    </source>
</evidence>
<keyword evidence="18" id="KW-1185">Reference proteome</keyword>
<dbReference type="GO" id="GO:0009277">
    <property type="term" value="C:fungal-type cell wall"/>
    <property type="evidence" value="ECO:0007669"/>
    <property type="project" value="TreeGrafter"/>
</dbReference>
<evidence type="ECO:0000256" key="5">
    <source>
        <dbReference type="ARBA" id="ARBA00012744"/>
    </source>
</evidence>
<comment type="catalytic activity">
    <reaction evidence="1">
        <text>Hydrolysis of terminal, non-reducing beta-D-glucosyl residues with release of beta-D-glucose.</text>
        <dbReference type="EC" id="3.2.1.21"/>
    </reaction>
</comment>
<feature type="region of interest" description="Disordered" evidence="16">
    <location>
        <begin position="131"/>
        <end position="177"/>
    </location>
</feature>
<evidence type="ECO:0000256" key="6">
    <source>
        <dbReference type="ARBA" id="ARBA00022512"/>
    </source>
</evidence>
<feature type="region of interest" description="Disordered" evidence="16">
    <location>
        <begin position="64"/>
        <end position="115"/>
    </location>
</feature>
<organism evidence="17 18">
    <name type="scientific">Aspergillus avenaceus</name>
    <dbReference type="NCBI Taxonomy" id="36643"/>
    <lineage>
        <taxon>Eukaryota</taxon>
        <taxon>Fungi</taxon>
        <taxon>Dikarya</taxon>
        <taxon>Ascomycota</taxon>
        <taxon>Pezizomycotina</taxon>
        <taxon>Eurotiomycetes</taxon>
        <taxon>Eurotiomycetidae</taxon>
        <taxon>Eurotiales</taxon>
        <taxon>Aspergillaceae</taxon>
        <taxon>Aspergillus</taxon>
        <taxon>Aspergillus subgen. Circumdati</taxon>
    </lineage>
</organism>
<accession>A0A5N6TUD0</accession>
<dbReference type="InterPro" id="IPR017853">
    <property type="entry name" value="GH"/>
</dbReference>
<reference evidence="17 18" key="1">
    <citation type="submission" date="2019-04" db="EMBL/GenBank/DDBJ databases">
        <title>Friends and foes A comparative genomics study of 23 Aspergillus species from section Flavi.</title>
        <authorList>
            <consortium name="DOE Joint Genome Institute"/>
            <person name="Kjaerbolling I."/>
            <person name="Vesth T."/>
            <person name="Frisvad J.C."/>
            <person name="Nybo J.L."/>
            <person name="Theobald S."/>
            <person name="Kildgaard S."/>
            <person name="Isbrandt T."/>
            <person name="Kuo A."/>
            <person name="Sato A."/>
            <person name="Lyhne E.K."/>
            <person name="Kogle M.E."/>
            <person name="Wiebenga A."/>
            <person name="Kun R.S."/>
            <person name="Lubbers R.J."/>
            <person name="Makela M.R."/>
            <person name="Barry K."/>
            <person name="Chovatia M."/>
            <person name="Clum A."/>
            <person name="Daum C."/>
            <person name="Haridas S."/>
            <person name="He G."/>
            <person name="LaButti K."/>
            <person name="Lipzen A."/>
            <person name="Mondo S."/>
            <person name="Riley R."/>
            <person name="Salamov A."/>
            <person name="Simmons B.A."/>
            <person name="Magnuson J.K."/>
            <person name="Henrissat B."/>
            <person name="Mortensen U.H."/>
            <person name="Larsen T.O."/>
            <person name="Devries R.P."/>
            <person name="Grigoriev I.V."/>
            <person name="Machida M."/>
            <person name="Baker S.E."/>
            <person name="Andersen M.R."/>
        </authorList>
    </citation>
    <scope>NUCLEOTIDE SEQUENCE [LARGE SCALE GENOMIC DNA]</scope>
    <source>
        <strain evidence="17 18">IBT 18842</strain>
    </source>
</reference>
<dbReference type="SUPFAM" id="SSF51445">
    <property type="entry name" value="(Trans)glycosidases"/>
    <property type="match status" value="1"/>
</dbReference>
<sequence length="646" mass="66230">MRGAFLAAAAAVAGTAVADVAHMRHGHEALHQRRAYQPEPVSSEESCGCRTEVVTYYGPPTLVPINTPAPQPTTSSSQVPAPSVPGVPGTSDVPAPSAPSSTATTATTEDITTLHSTSTATVTVVTSPGVDATGVETPSGGIPNTPEASVPAETPSGGIPNTPEASVPAETPSGGIPNTPAVPVTSTTPEATTPEAVLPTPAVTTFSSTGVYTFPATTVTVRDTTTVCGATTTDLPSGTQTYGGVVTVVETATTVTCPVATVEPSGSTVTSKIYTTTYECPSAGTYTIVPPTTTYVPTSTVVVYPTPHTITPGTYTAPEQVVTVTRTDTTYVCPFTGNDEPTSYPVAPSTSAVPATTTAVATTAVPTSVAPSSSATSSSSTAVPTGVSGTQMGMTYSPYTNEGGCQSKDEIQKHIALIKQKGFTHVRVYSTDCNGLEYVGEAAKQNGLKLIIGVFISSTGISGAQEQVTAISKWAQWDLVTLIVVGNEAIQNGYTDASSLAGFIASAKGSFQAAGYSGQITTTEPINVWQQSGSALCSAVDILGANLHPFFNADVTADQAGTFVKNQVADLKKVCNKDVINLETGWPSQGSANGKAVPGSAEQATAIKSLVQEVGTLSVFFSYANDLWKDAGEFNVERYWGCIEQF</sequence>
<dbReference type="OrthoDB" id="4082933at2759"/>
<evidence type="ECO:0000256" key="12">
    <source>
        <dbReference type="ARBA" id="ARBA00039284"/>
    </source>
</evidence>
<evidence type="ECO:0000256" key="9">
    <source>
        <dbReference type="ARBA" id="ARBA00022801"/>
    </source>
</evidence>
<dbReference type="PANTHER" id="PTHR16631:SF24">
    <property type="entry name" value="FAMILY 17 GLUCOSIDASE SCW11-RELATED"/>
    <property type="match status" value="1"/>
</dbReference>
<keyword evidence="6" id="KW-0134">Cell wall</keyword>
<evidence type="ECO:0000256" key="2">
    <source>
        <dbReference type="ARBA" id="ARBA00004191"/>
    </source>
</evidence>
<dbReference type="PANTHER" id="PTHR16631">
    <property type="entry name" value="GLUCAN 1,3-BETA-GLUCOSIDASE"/>
    <property type="match status" value="1"/>
</dbReference>
<dbReference type="InterPro" id="IPR050732">
    <property type="entry name" value="Beta-glucan_modifiers"/>
</dbReference>
<evidence type="ECO:0000256" key="7">
    <source>
        <dbReference type="ARBA" id="ARBA00022525"/>
    </source>
</evidence>
<dbReference type="FunFam" id="3.20.20.80:FF:000160">
    <property type="entry name" value="Probable beta-glucosidase btgE"/>
    <property type="match status" value="1"/>
</dbReference>
<comment type="function">
    <text evidence="11">Beta-glucosidases are one of a number of cellulolytic enzymes involved in the degradation of cellulosic biomass. Catalyzes the last step releasing glucose from the inhibitory cellobiose.</text>
</comment>
<proteinExistence type="inferred from homology"/>
<protein>
    <recommendedName>
        <fullName evidence="12">Probable beta-glucosidase btgE</fullName>
        <ecNumber evidence="5">3.2.1.21</ecNumber>
    </recommendedName>
    <alternativeName>
        <fullName evidence="13">Beta-D-glucoside glucohydrolase btgE</fullName>
    </alternativeName>
    <alternativeName>
        <fullName evidence="15">Cellobiase btgE</fullName>
    </alternativeName>
    <alternativeName>
        <fullName evidence="14">Gentiobiase btgE</fullName>
    </alternativeName>
</protein>
<evidence type="ECO:0000256" key="10">
    <source>
        <dbReference type="ARBA" id="ARBA00023295"/>
    </source>
</evidence>
<evidence type="ECO:0000256" key="3">
    <source>
        <dbReference type="ARBA" id="ARBA00004987"/>
    </source>
</evidence>
<evidence type="ECO:0000256" key="16">
    <source>
        <dbReference type="SAM" id="MobiDB-lite"/>
    </source>
</evidence>
<comment type="pathway">
    <text evidence="3">Glycan metabolism; cellulose degradation.</text>
</comment>
<dbReference type="Proteomes" id="UP000325780">
    <property type="component" value="Unassembled WGS sequence"/>
</dbReference>
<comment type="subcellular location">
    <subcellularLocation>
        <location evidence="2">Secreted</location>
        <location evidence="2">Cell wall</location>
    </subcellularLocation>
</comment>
<keyword evidence="9 17" id="KW-0378">Hydrolase</keyword>
<evidence type="ECO:0000256" key="8">
    <source>
        <dbReference type="ARBA" id="ARBA00022729"/>
    </source>
</evidence>
<dbReference type="GO" id="GO:0009986">
    <property type="term" value="C:cell surface"/>
    <property type="evidence" value="ECO:0007669"/>
    <property type="project" value="TreeGrafter"/>
</dbReference>
<evidence type="ECO:0000256" key="1">
    <source>
        <dbReference type="ARBA" id="ARBA00000448"/>
    </source>
</evidence>
<evidence type="ECO:0000256" key="13">
    <source>
        <dbReference type="ARBA" id="ARBA00041495"/>
    </source>
</evidence>
<keyword evidence="10" id="KW-0326">Glycosidase</keyword>
<keyword evidence="7" id="KW-0964">Secreted</keyword>
<evidence type="ECO:0000256" key="11">
    <source>
        <dbReference type="ARBA" id="ARBA00024983"/>
    </source>
</evidence>
<gene>
    <name evidence="17" type="ORF">BDV25DRAFT_155818</name>
</gene>
<dbReference type="GO" id="GO:0005576">
    <property type="term" value="C:extracellular region"/>
    <property type="evidence" value="ECO:0007669"/>
    <property type="project" value="TreeGrafter"/>
</dbReference>
<evidence type="ECO:0000256" key="4">
    <source>
        <dbReference type="ARBA" id="ARBA00008773"/>
    </source>
</evidence>
<dbReference type="EC" id="3.2.1.21" evidence="5"/>
<dbReference type="GO" id="GO:0071555">
    <property type="term" value="P:cell wall organization"/>
    <property type="evidence" value="ECO:0007669"/>
    <property type="project" value="TreeGrafter"/>
</dbReference>
<feature type="compositionally biased region" description="Low complexity" evidence="16">
    <location>
        <begin position="94"/>
        <end position="115"/>
    </location>
</feature>
<keyword evidence="8" id="KW-0732">Signal</keyword>
<evidence type="ECO:0000256" key="15">
    <source>
        <dbReference type="ARBA" id="ARBA00042762"/>
    </source>
</evidence>
<name>A0A5N6TUD0_ASPAV</name>
<comment type="similarity">
    <text evidence="4">Belongs to the glycosyl hydrolase 17 family.</text>
</comment>
<dbReference type="EMBL" id="ML742115">
    <property type="protein sequence ID" value="KAE8149691.1"/>
    <property type="molecule type" value="Genomic_DNA"/>
</dbReference>
<dbReference type="AlphaFoldDB" id="A0A5N6TUD0"/>
<dbReference type="GO" id="GO:0042973">
    <property type="term" value="F:glucan endo-1,3-beta-D-glucosidase activity"/>
    <property type="evidence" value="ECO:0007669"/>
    <property type="project" value="TreeGrafter"/>
</dbReference>
<evidence type="ECO:0000256" key="14">
    <source>
        <dbReference type="ARBA" id="ARBA00041516"/>
    </source>
</evidence>
<evidence type="ECO:0000313" key="17">
    <source>
        <dbReference type="EMBL" id="KAE8149691.1"/>
    </source>
</evidence>